<gene>
    <name evidence="2" type="ORF">PCOR1329_LOCUS77157</name>
</gene>
<name>A0ABN9XJ99_9DINO</name>
<feature type="non-terminal residue" evidence="2">
    <location>
        <position position="1"/>
    </location>
</feature>
<evidence type="ECO:0000313" key="2">
    <source>
        <dbReference type="EMBL" id="CAK0899712.1"/>
    </source>
</evidence>
<evidence type="ECO:0000313" key="3">
    <source>
        <dbReference type="Proteomes" id="UP001189429"/>
    </source>
</evidence>
<reference evidence="2" key="1">
    <citation type="submission" date="2023-10" db="EMBL/GenBank/DDBJ databases">
        <authorList>
            <person name="Chen Y."/>
            <person name="Shah S."/>
            <person name="Dougan E. K."/>
            <person name="Thang M."/>
            <person name="Chan C."/>
        </authorList>
    </citation>
    <scope>NUCLEOTIDE SEQUENCE [LARGE SCALE GENOMIC DNA]</scope>
</reference>
<sequence length="151" mass="16271">VLISTFERPGLLLEALAQVAAQDYGGDVEAVVVDDSAESLEGRSTAAEVLCVWDDDDVFTRHRLRRQVEHLLGWDGGGGVPCSGIEVAYMYSVPTRGLSFRPPRLPQLVFENTLSSRATGGRRAATASESRGRCRARARAPWSPGGSRSAL</sequence>
<proteinExistence type="predicted"/>
<evidence type="ECO:0000256" key="1">
    <source>
        <dbReference type="SAM" id="MobiDB-lite"/>
    </source>
</evidence>
<feature type="region of interest" description="Disordered" evidence="1">
    <location>
        <begin position="119"/>
        <end position="151"/>
    </location>
</feature>
<keyword evidence="3" id="KW-1185">Reference proteome</keyword>
<dbReference type="SUPFAM" id="SSF53448">
    <property type="entry name" value="Nucleotide-diphospho-sugar transferases"/>
    <property type="match status" value="1"/>
</dbReference>
<dbReference type="InterPro" id="IPR029044">
    <property type="entry name" value="Nucleotide-diphossugar_trans"/>
</dbReference>
<feature type="compositionally biased region" description="Low complexity" evidence="1">
    <location>
        <begin position="119"/>
        <end position="128"/>
    </location>
</feature>
<protein>
    <recommendedName>
        <fullName evidence="4">Glycosyltransferase 2-like domain-containing protein</fullName>
    </recommendedName>
</protein>
<dbReference type="Proteomes" id="UP001189429">
    <property type="component" value="Unassembled WGS sequence"/>
</dbReference>
<accession>A0ABN9XJ99</accession>
<comment type="caution">
    <text evidence="2">The sequence shown here is derived from an EMBL/GenBank/DDBJ whole genome shotgun (WGS) entry which is preliminary data.</text>
</comment>
<dbReference type="EMBL" id="CAUYUJ010020649">
    <property type="protein sequence ID" value="CAK0899712.1"/>
    <property type="molecule type" value="Genomic_DNA"/>
</dbReference>
<organism evidence="2 3">
    <name type="scientific">Prorocentrum cordatum</name>
    <dbReference type="NCBI Taxonomy" id="2364126"/>
    <lineage>
        <taxon>Eukaryota</taxon>
        <taxon>Sar</taxon>
        <taxon>Alveolata</taxon>
        <taxon>Dinophyceae</taxon>
        <taxon>Prorocentrales</taxon>
        <taxon>Prorocentraceae</taxon>
        <taxon>Prorocentrum</taxon>
    </lineage>
</organism>
<evidence type="ECO:0008006" key="4">
    <source>
        <dbReference type="Google" id="ProtNLM"/>
    </source>
</evidence>